<feature type="transmembrane region" description="Helical" evidence="14">
    <location>
        <begin position="104"/>
        <end position="126"/>
    </location>
</feature>
<feature type="domain" description="PAS" evidence="16">
    <location>
        <begin position="390"/>
        <end position="462"/>
    </location>
</feature>
<dbReference type="AlphaFoldDB" id="A0A9J6PDJ0"/>
<dbReference type="PIRSF" id="PIRSF037532">
    <property type="entry name" value="STHK_NtrY"/>
    <property type="match status" value="1"/>
</dbReference>
<evidence type="ECO:0000259" key="16">
    <source>
        <dbReference type="PROSITE" id="PS50112"/>
    </source>
</evidence>
<dbReference type="Pfam" id="PF00989">
    <property type="entry name" value="PAS"/>
    <property type="match status" value="1"/>
</dbReference>
<evidence type="ECO:0000256" key="5">
    <source>
        <dbReference type="ARBA" id="ARBA00022553"/>
    </source>
</evidence>
<evidence type="ECO:0000256" key="11">
    <source>
        <dbReference type="ARBA" id="ARBA00022989"/>
    </source>
</evidence>
<comment type="subcellular location">
    <subcellularLocation>
        <location evidence="2">Cell membrane</location>
        <topology evidence="2">Multi-pass membrane protein</topology>
    </subcellularLocation>
</comment>
<evidence type="ECO:0000256" key="2">
    <source>
        <dbReference type="ARBA" id="ARBA00004651"/>
    </source>
</evidence>
<dbReference type="InterPro" id="IPR013767">
    <property type="entry name" value="PAS_fold"/>
</dbReference>
<organism evidence="18 19">
    <name type="scientific">Futiania mangrovi</name>
    <dbReference type="NCBI Taxonomy" id="2959716"/>
    <lineage>
        <taxon>Bacteria</taxon>
        <taxon>Pseudomonadati</taxon>
        <taxon>Pseudomonadota</taxon>
        <taxon>Alphaproteobacteria</taxon>
        <taxon>Futianiales</taxon>
        <taxon>Futianiaceae</taxon>
        <taxon>Futiania</taxon>
    </lineage>
</organism>
<dbReference type="NCBIfam" id="TIGR00229">
    <property type="entry name" value="sensory_box"/>
    <property type="match status" value="1"/>
</dbReference>
<keyword evidence="9 18" id="KW-0418">Kinase</keyword>
<feature type="domain" description="Histidine kinase" evidence="15">
    <location>
        <begin position="517"/>
        <end position="739"/>
    </location>
</feature>
<keyword evidence="8" id="KW-0547">Nucleotide-binding</keyword>
<dbReference type="InterPro" id="IPR000014">
    <property type="entry name" value="PAS"/>
</dbReference>
<evidence type="ECO:0000313" key="19">
    <source>
        <dbReference type="Proteomes" id="UP001055804"/>
    </source>
</evidence>
<evidence type="ECO:0000256" key="3">
    <source>
        <dbReference type="ARBA" id="ARBA00012438"/>
    </source>
</evidence>
<dbReference type="Gene3D" id="3.30.565.10">
    <property type="entry name" value="Histidine kinase-like ATPase, C-terminal domain"/>
    <property type="match status" value="1"/>
</dbReference>
<keyword evidence="10" id="KW-0067">ATP-binding</keyword>
<dbReference type="SMART" id="SM00387">
    <property type="entry name" value="HATPase_c"/>
    <property type="match status" value="1"/>
</dbReference>
<keyword evidence="12" id="KW-0902">Two-component regulatory system</keyword>
<sequence length="751" mass="81607">MATSAETATPPGRRSLFGRLSEARLGSRLAVAIAIAAPFSGFLTYLVITDATPLGPQPELAVALIVLDVALLVLLAAIIGWRVFQLLMARRAGSAGSQLHIRLVTLFALIAVVPAILVAVFSAITINLGLETWFSTRVRQAVTNSVVVAEAYLDEHRQVIRADALAMATDVNRASNLLHDNPSRFGELVTTQAALRALPEAYVINSRGEIIAQASLAMAMTFDPPPAGAMDRAAEGEVVILTSEEDAQVRALVRLGAFVDAYLYVARFLDPRALDHLRRTRDAVEQYERLESQRSGVQLTLALIYFIFALLVLMTAIWVGLWFSNRLATPVGRLIDAAMRVSEGDLRVRVPEGQPKDEIGGLSNAFNRMTAQLQAQRDELVRANRSIDDRRRFIEAVLFGVSAGVVGLDQGGRVEVANTTACKLLGLPPDRLLGQRLEDVAPELKDLVRGVRKGLRTDLEPSDQVRIEREGTARELLVRVTTEPAPDGPAGFVVTLDDVTRLMAAQRMAAWADVARRIAHEIKNPLTPIQLSAERLKRKYSTQIGEGRAVFEQCTDTIVRQVGDIRHMVDEFSAFARMPKPVMAEENITEVVRQAVFLQQVGDPQIMFGVIAPDEAVLVQCDQRLISQALVNLLKNAGEAVHARAEQEGQGAGYEGKVRVEIVPGDGTVEVRIIDNGTGLPGDLRHRLTEPYVTTRDKGTGLGLAIVEKVMDDHGGTLRVSDAPDGRGASMTLVFPRPHPAGSINPSESVA</sequence>
<dbReference type="GO" id="GO:0005886">
    <property type="term" value="C:plasma membrane"/>
    <property type="evidence" value="ECO:0007669"/>
    <property type="project" value="UniProtKB-SubCell"/>
</dbReference>
<dbReference type="SUPFAM" id="SSF47384">
    <property type="entry name" value="Homodimeric domain of signal transducing histidine kinase"/>
    <property type="match status" value="1"/>
</dbReference>
<keyword evidence="4" id="KW-1003">Cell membrane</keyword>
<keyword evidence="5" id="KW-0597">Phosphoprotein</keyword>
<evidence type="ECO:0000256" key="6">
    <source>
        <dbReference type="ARBA" id="ARBA00022679"/>
    </source>
</evidence>
<evidence type="ECO:0000256" key="4">
    <source>
        <dbReference type="ARBA" id="ARBA00022475"/>
    </source>
</evidence>
<gene>
    <name evidence="18" type="ORF">NJQ99_05100</name>
</gene>
<comment type="catalytic activity">
    <reaction evidence="1">
        <text>ATP + protein L-histidine = ADP + protein N-phospho-L-histidine.</text>
        <dbReference type="EC" id="2.7.13.3"/>
    </reaction>
</comment>
<comment type="caution">
    <text evidence="18">The sequence shown here is derived from an EMBL/GenBank/DDBJ whole genome shotgun (WGS) entry which is preliminary data.</text>
</comment>
<dbReference type="EMBL" id="JAMZFT010000001">
    <property type="protein sequence ID" value="MCP1335779.1"/>
    <property type="molecule type" value="Genomic_DNA"/>
</dbReference>
<dbReference type="GO" id="GO:0000155">
    <property type="term" value="F:phosphorelay sensor kinase activity"/>
    <property type="evidence" value="ECO:0007669"/>
    <property type="project" value="InterPro"/>
</dbReference>
<dbReference type="InterPro" id="IPR003594">
    <property type="entry name" value="HATPase_dom"/>
</dbReference>
<dbReference type="Pfam" id="PF00512">
    <property type="entry name" value="HisKA"/>
    <property type="match status" value="1"/>
</dbReference>
<dbReference type="PRINTS" id="PR00344">
    <property type="entry name" value="BCTRLSENSOR"/>
</dbReference>
<feature type="transmembrane region" description="Helical" evidence="14">
    <location>
        <begin position="299"/>
        <end position="323"/>
    </location>
</feature>
<feature type="transmembrane region" description="Helical" evidence="14">
    <location>
        <begin position="60"/>
        <end position="84"/>
    </location>
</feature>
<dbReference type="Gene3D" id="1.10.287.130">
    <property type="match status" value="1"/>
</dbReference>
<dbReference type="PROSITE" id="PS50112">
    <property type="entry name" value="PAS"/>
    <property type="match status" value="1"/>
</dbReference>
<evidence type="ECO:0000259" key="15">
    <source>
        <dbReference type="PROSITE" id="PS50109"/>
    </source>
</evidence>
<dbReference type="PROSITE" id="PS50109">
    <property type="entry name" value="HIS_KIN"/>
    <property type="match status" value="1"/>
</dbReference>
<accession>A0A9J6PDJ0</accession>
<evidence type="ECO:0000256" key="10">
    <source>
        <dbReference type="ARBA" id="ARBA00022840"/>
    </source>
</evidence>
<evidence type="ECO:0000256" key="13">
    <source>
        <dbReference type="ARBA" id="ARBA00023136"/>
    </source>
</evidence>
<dbReference type="PANTHER" id="PTHR43065:SF10">
    <property type="entry name" value="PEROXIDE STRESS-ACTIVATED HISTIDINE KINASE MAK3"/>
    <property type="match status" value="1"/>
</dbReference>
<keyword evidence="7 14" id="KW-0812">Transmembrane</keyword>
<dbReference type="RefSeq" id="WP_269331710.1">
    <property type="nucleotide sequence ID" value="NZ_JAMZFT010000001.1"/>
</dbReference>
<evidence type="ECO:0000256" key="9">
    <source>
        <dbReference type="ARBA" id="ARBA00022777"/>
    </source>
</evidence>
<dbReference type="Proteomes" id="UP001055804">
    <property type="component" value="Unassembled WGS sequence"/>
</dbReference>
<evidence type="ECO:0000256" key="7">
    <source>
        <dbReference type="ARBA" id="ARBA00022692"/>
    </source>
</evidence>
<dbReference type="SMART" id="SM00091">
    <property type="entry name" value="PAS"/>
    <property type="match status" value="1"/>
</dbReference>
<dbReference type="CDD" id="cd06225">
    <property type="entry name" value="HAMP"/>
    <property type="match status" value="1"/>
</dbReference>
<keyword evidence="11 14" id="KW-1133">Transmembrane helix</keyword>
<feature type="domain" description="HAMP" evidence="17">
    <location>
        <begin position="325"/>
        <end position="378"/>
    </location>
</feature>
<evidence type="ECO:0000256" key="8">
    <source>
        <dbReference type="ARBA" id="ARBA00022741"/>
    </source>
</evidence>
<dbReference type="InterPro" id="IPR004358">
    <property type="entry name" value="Sig_transdc_His_kin-like_C"/>
</dbReference>
<keyword evidence="6" id="KW-0808">Transferase</keyword>
<dbReference type="SUPFAM" id="SSF55785">
    <property type="entry name" value="PYP-like sensor domain (PAS domain)"/>
    <property type="match status" value="1"/>
</dbReference>
<dbReference type="EC" id="2.7.13.3" evidence="3"/>
<evidence type="ECO:0000259" key="17">
    <source>
        <dbReference type="PROSITE" id="PS50885"/>
    </source>
</evidence>
<dbReference type="Gene3D" id="6.10.340.10">
    <property type="match status" value="1"/>
</dbReference>
<protein>
    <recommendedName>
        <fullName evidence="3">histidine kinase</fullName>
        <ecNumber evidence="3">2.7.13.3</ecNumber>
    </recommendedName>
</protein>
<feature type="transmembrane region" description="Helical" evidence="14">
    <location>
        <begin position="29"/>
        <end position="48"/>
    </location>
</feature>
<dbReference type="FunFam" id="1.10.287.130:FF:000107">
    <property type="entry name" value="Sensor histidine kinase YycG"/>
    <property type="match status" value="1"/>
</dbReference>
<dbReference type="InterPro" id="IPR045671">
    <property type="entry name" value="NtrY-like_N"/>
</dbReference>
<evidence type="ECO:0000256" key="14">
    <source>
        <dbReference type="SAM" id="Phobius"/>
    </source>
</evidence>
<dbReference type="PROSITE" id="PS50885">
    <property type="entry name" value="HAMP"/>
    <property type="match status" value="1"/>
</dbReference>
<evidence type="ECO:0000256" key="12">
    <source>
        <dbReference type="ARBA" id="ARBA00023012"/>
    </source>
</evidence>
<evidence type="ECO:0000313" key="18">
    <source>
        <dbReference type="EMBL" id="MCP1335779.1"/>
    </source>
</evidence>
<dbReference type="PANTHER" id="PTHR43065">
    <property type="entry name" value="SENSOR HISTIDINE KINASE"/>
    <property type="match status" value="1"/>
</dbReference>
<dbReference type="InterPro" id="IPR035965">
    <property type="entry name" value="PAS-like_dom_sf"/>
</dbReference>
<dbReference type="SMART" id="SM00388">
    <property type="entry name" value="HisKA"/>
    <property type="match status" value="1"/>
</dbReference>
<dbReference type="InterPro" id="IPR003660">
    <property type="entry name" value="HAMP_dom"/>
</dbReference>
<dbReference type="Pfam" id="PF19312">
    <property type="entry name" value="NtrY_N"/>
    <property type="match status" value="1"/>
</dbReference>
<dbReference type="CDD" id="cd00130">
    <property type="entry name" value="PAS"/>
    <property type="match status" value="1"/>
</dbReference>
<proteinExistence type="predicted"/>
<dbReference type="Gene3D" id="3.30.450.20">
    <property type="entry name" value="PAS domain"/>
    <property type="match status" value="1"/>
</dbReference>
<dbReference type="InterPro" id="IPR003661">
    <property type="entry name" value="HisK_dim/P_dom"/>
</dbReference>
<dbReference type="GO" id="GO:0005524">
    <property type="term" value="F:ATP binding"/>
    <property type="evidence" value="ECO:0007669"/>
    <property type="project" value="UniProtKB-KW"/>
</dbReference>
<dbReference type="InterPro" id="IPR005467">
    <property type="entry name" value="His_kinase_dom"/>
</dbReference>
<keyword evidence="19" id="KW-1185">Reference proteome</keyword>
<dbReference type="InterPro" id="IPR036097">
    <property type="entry name" value="HisK_dim/P_sf"/>
</dbReference>
<dbReference type="SMART" id="SM00304">
    <property type="entry name" value="HAMP"/>
    <property type="match status" value="1"/>
</dbReference>
<dbReference type="CDD" id="cd00082">
    <property type="entry name" value="HisKA"/>
    <property type="match status" value="1"/>
</dbReference>
<dbReference type="InterPro" id="IPR036890">
    <property type="entry name" value="HATPase_C_sf"/>
</dbReference>
<keyword evidence="13 14" id="KW-0472">Membrane</keyword>
<name>A0A9J6PDJ0_9PROT</name>
<dbReference type="Pfam" id="PF02518">
    <property type="entry name" value="HATPase_c"/>
    <property type="match status" value="1"/>
</dbReference>
<dbReference type="SUPFAM" id="SSF158472">
    <property type="entry name" value="HAMP domain-like"/>
    <property type="match status" value="1"/>
</dbReference>
<dbReference type="GO" id="GO:0006355">
    <property type="term" value="P:regulation of DNA-templated transcription"/>
    <property type="evidence" value="ECO:0007669"/>
    <property type="project" value="InterPro"/>
</dbReference>
<dbReference type="SUPFAM" id="SSF55874">
    <property type="entry name" value="ATPase domain of HSP90 chaperone/DNA topoisomerase II/histidine kinase"/>
    <property type="match status" value="1"/>
</dbReference>
<evidence type="ECO:0000256" key="1">
    <source>
        <dbReference type="ARBA" id="ARBA00000085"/>
    </source>
</evidence>
<dbReference type="InterPro" id="IPR017232">
    <property type="entry name" value="NtrY"/>
</dbReference>
<dbReference type="Pfam" id="PF00672">
    <property type="entry name" value="HAMP"/>
    <property type="match status" value="1"/>
</dbReference>
<reference evidence="18" key="1">
    <citation type="submission" date="2022-06" db="EMBL/GenBank/DDBJ databases">
        <title>Isolation and Genomics of Futiania mangrovii gen. nov., sp. nov., a Rare and Metabolically-versatile member in the Class Alphaproteobacteria.</title>
        <authorList>
            <person name="Liu L."/>
            <person name="Huang W.-C."/>
            <person name="Pan J."/>
            <person name="Li J."/>
            <person name="Huang Y."/>
            <person name="Du H."/>
            <person name="Liu Y."/>
            <person name="Li M."/>
        </authorList>
    </citation>
    <scope>NUCLEOTIDE SEQUENCE</scope>
    <source>
        <strain evidence="18">FT118</strain>
    </source>
</reference>